<organism evidence="8 9">
    <name type="scientific">Ogataea polymorpha</name>
    <dbReference type="NCBI Taxonomy" id="460523"/>
    <lineage>
        <taxon>Eukaryota</taxon>
        <taxon>Fungi</taxon>
        <taxon>Dikarya</taxon>
        <taxon>Ascomycota</taxon>
        <taxon>Saccharomycotina</taxon>
        <taxon>Pichiomycetes</taxon>
        <taxon>Pichiales</taxon>
        <taxon>Pichiaceae</taxon>
        <taxon>Ogataea</taxon>
    </lineage>
</organism>
<comment type="similarity">
    <text evidence="1 6">Belongs to the IPP transferase family.</text>
</comment>
<dbReference type="GO" id="GO:0005524">
    <property type="term" value="F:ATP binding"/>
    <property type="evidence" value="ECO:0007669"/>
    <property type="project" value="UniProtKB-KW"/>
</dbReference>
<dbReference type="GO" id="GO:0005739">
    <property type="term" value="C:mitochondrion"/>
    <property type="evidence" value="ECO:0007669"/>
    <property type="project" value="TreeGrafter"/>
</dbReference>
<feature type="region of interest" description="Disordered" evidence="7">
    <location>
        <begin position="811"/>
        <end position="850"/>
    </location>
</feature>
<sequence length="900" mass="98655">MPGPWVVESTVWPRMVGDLLCDAATAALTASDTAITFFRRSSSEKSHLPIVSAMWSFLCLNGCSEILSSMYFATSSTTVPRLGAGMSPLGPRFLATGRSAETISGVATALSKTERSISPAAILSTSSLPPASLAPAARAFCCIASSDVKTRICFAVELARAVDGEIVNADSMQMYRGLDQITNKHPVAERKGVPHHVMDHVPWDTEYYIHRFKQEAMAAIADIHKRGKTAILVGGTHYYLQSLLFLNKTLDTATAEPLTEAERAILDGPPDDVFRTLQQKDPVVAQKFHPNDHRRVRRALEIYFSTKQRTSDLYRSQQQQTTSALRYQMLFFWLYARQDVLDQRLDSRVDKMLQQGALDEIRAMHAFRAQMERKMALDRGVWQVIGYKEFLPYLEEGPGRLAGCIEDMKRNTRRYARRQVKWIARTLTRELGREEQFGWPNGGQVVVLDATELGNWEQDVARRGVDVCRRFLTGSPPVQALTVPETLSGVLVVPGEAGKDETNWQHHYCETCTASEQRKKEPQKASAYEVTRVLYLFSCLFLLGRAFLDAAVVVFDHVLLDELGRGIDVVWLLRQEEVENDANEAGDGEAGLHDENNGVEKAGERVVVAVIREDVVEPVGEQRGAEAEHERAREHKAVSSGEGGGGDDFKTGNGHGREQEGGHAAKHGFRNGDERGGEFRENPHHNQEKTAPVTNGSGGTLGDGDDTVVLRKGGHGRHGHQRGDDAVDSVCEDTALDARFVVGALDVGAGHVARGGDVADGLHHEHDVARQEGQHGGAVHGQLKRVHPHEGGSRGGIDRVVREVAACGGDYATNQQTNNHGAGLHDGGPPLLAQDDGEIHQEPEPDELRRTPVVALGTAVGGVHAARATHKVLKSGLDQRHTNEQHNRASHDGGEYTLQQ</sequence>
<comment type="caution">
    <text evidence="8">The sequence shown here is derived from an EMBL/GenBank/DDBJ whole genome shotgun (WGS) entry which is preliminary data.</text>
</comment>
<name>A0A9P8PTE5_9ASCO</name>
<evidence type="ECO:0000256" key="5">
    <source>
        <dbReference type="RuleBase" id="RU003783"/>
    </source>
</evidence>
<feature type="compositionally biased region" description="Basic and acidic residues" evidence="7">
    <location>
        <begin position="647"/>
        <end position="663"/>
    </location>
</feature>
<dbReference type="InterPro" id="IPR039657">
    <property type="entry name" value="Dimethylallyltransferase"/>
</dbReference>
<evidence type="ECO:0000256" key="6">
    <source>
        <dbReference type="RuleBase" id="RU003785"/>
    </source>
</evidence>
<keyword evidence="9" id="KW-1185">Reference proteome</keyword>
<reference evidence="8" key="1">
    <citation type="journal article" date="2021" name="Open Biol.">
        <title>Shared evolutionary footprints suggest mitochondrial oxidative damage underlies multiple complex I losses in fungi.</title>
        <authorList>
            <person name="Schikora-Tamarit M.A."/>
            <person name="Marcet-Houben M."/>
            <person name="Nosek J."/>
            <person name="Gabaldon T."/>
        </authorList>
    </citation>
    <scope>NUCLEOTIDE SEQUENCE</scope>
    <source>
        <strain evidence="8">NCAIM Y.01608</strain>
    </source>
</reference>
<reference evidence="8" key="2">
    <citation type="submission" date="2021-01" db="EMBL/GenBank/DDBJ databases">
        <authorList>
            <person name="Schikora-Tamarit M.A."/>
        </authorList>
    </citation>
    <scope>NUCLEOTIDE SEQUENCE</scope>
    <source>
        <strain evidence="8">NCAIM Y.01608</strain>
    </source>
</reference>
<keyword evidence="4 6" id="KW-0067">ATP-binding</keyword>
<keyword evidence="2 6" id="KW-0808">Transferase</keyword>
<evidence type="ECO:0000256" key="7">
    <source>
        <dbReference type="SAM" id="MobiDB-lite"/>
    </source>
</evidence>
<dbReference type="PANTHER" id="PTHR11088:SF89">
    <property type="entry name" value="TRNA DIMETHYLALLYLTRANSFERASE"/>
    <property type="match status" value="1"/>
</dbReference>
<dbReference type="InterPro" id="IPR018022">
    <property type="entry name" value="IPT"/>
</dbReference>
<feature type="region of interest" description="Disordered" evidence="7">
    <location>
        <begin position="619"/>
        <end position="725"/>
    </location>
</feature>
<dbReference type="Pfam" id="PF01715">
    <property type="entry name" value="IPPT"/>
    <property type="match status" value="1"/>
</dbReference>
<feature type="compositionally biased region" description="Basic and acidic residues" evidence="7">
    <location>
        <begin position="670"/>
        <end position="688"/>
    </location>
</feature>
<dbReference type="Gene3D" id="3.40.50.300">
    <property type="entry name" value="P-loop containing nucleotide triphosphate hydrolases"/>
    <property type="match status" value="1"/>
</dbReference>
<proteinExistence type="inferred from homology"/>
<dbReference type="EC" id="2.5.1.75" evidence="5"/>
<dbReference type="GO" id="GO:0006400">
    <property type="term" value="P:tRNA modification"/>
    <property type="evidence" value="ECO:0007669"/>
    <property type="project" value="TreeGrafter"/>
</dbReference>
<evidence type="ECO:0000313" key="9">
    <source>
        <dbReference type="Proteomes" id="UP000788993"/>
    </source>
</evidence>
<evidence type="ECO:0000313" key="8">
    <source>
        <dbReference type="EMBL" id="KAH3678008.1"/>
    </source>
</evidence>
<feature type="region of interest" description="Disordered" evidence="7">
    <location>
        <begin position="873"/>
        <end position="900"/>
    </location>
</feature>
<dbReference type="GO" id="GO:0052381">
    <property type="term" value="F:tRNA dimethylallyltransferase activity"/>
    <property type="evidence" value="ECO:0007669"/>
    <property type="project" value="UniProtKB-EC"/>
</dbReference>
<keyword evidence="5" id="KW-0819">tRNA processing</keyword>
<dbReference type="Proteomes" id="UP000788993">
    <property type="component" value="Unassembled WGS sequence"/>
</dbReference>
<dbReference type="NCBIfam" id="TIGR00174">
    <property type="entry name" value="miaA"/>
    <property type="match status" value="1"/>
</dbReference>
<keyword evidence="3 6" id="KW-0547">Nucleotide-binding</keyword>
<evidence type="ECO:0000256" key="3">
    <source>
        <dbReference type="ARBA" id="ARBA00022741"/>
    </source>
</evidence>
<comment type="catalytic activity">
    <reaction evidence="5">
        <text>adenosine(37) in tRNA + dimethylallyl diphosphate = N(6)-dimethylallyladenosine(37) in tRNA + diphosphate</text>
        <dbReference type="Rhea" id="RHEA:26482"/>
        <dbReference type="Rhea" id="RHEA-COMP:10162"/>
        <dbReference type="Rhea" id="RHEA-COMP:10375"/>
        <dbReference type="ChEBI" id="CHEBI:33019"/>
        <dbReference type="ChEBI" id="CHEBI:57623"/>
        <dbReference type="ChEBI" id="CHEBI:74411"/>
        <dbReference type="ChEBI" id="CHEBI:74415"/>
        <dbReference type="EC" id="2.5.1.75"/>
    </reaction>
</comment>
<feature type="compositionally biased region" description="Basic and acidic residues" evidence="7">
    <location>
        <begin position="623"/>
        <end position="637"/>
    </location>
</feature>
<dbReference type="EMBL" id="JAEUBD010000095">
    <property type="protein sequence ID" value="KAH3678008.1"/>
    <property type="molecule type" value="Genomic_DNA"/>
</dbReference>
<evidence type="ECO:0000256" key="1">
    <source>
        <dbReference type="ARBA" id="ARBA00005842"/>
    </source>
</evidence>
<feature type="compositionally biased region" description="Basic and acidic residues" evidence="7">
    <location>
        <begin position="877"/>
        <end position="894"/>
    </location>
</feature>
<dbReference type="PANTHER" id="PTHR11088">
    <property type="entry name" value="TRNA DIMETHYLALLYLTRANSFERASE"/>
    <property type="match status" value="1"/>
</dbReference>
<gene>
    <name evidence="8" type="ORF">OGATHE_000663</name>
</gene>
<feature type="compositionally biased region" description="Basic and acidic residues" evidence="7">
    <location>
        <begin position="837"/>
        <end position="850"/>
    </location>
</feature>
<dbReference type="Gene3D" id="1.10.20.140">
    <property type="match status" value="1"/>
</dbReference>
<evidence type="ECO:0000256" key="4">
    <source>
        <dbReference type="ARBA" id="ARBA00022840"/>
    </source>
</evidence>
<dbReference type="InterPro" id="IPR027417">
    <property type="entry name" value="P-loop_NTPase"/>
</dbReference>
<dbReference type="HAMAP" id="MF_00185">
    <property type="entry name" value="IPP_trans"/>
    <property type="match status" value="1"/>
</dbReference>
<protein>
    <recommendedName>
        <fullName evidence="5">tRNA dimethylallyltransferase</fullName>
        <ecNumber evidence="5">2.5.1.75</ecNumber>
    </recommendedName>
</protein>
<dbReference type="AlphaFoldDB" id="A0A9P8PTE5"/>
<accession>A0A9P8PTE5</accession>
<evidence type="ECO:0000256" key="2">
    <source>
        <dbReference type="ARBA" id="ARBA00022679"/>
    </source>
</evidence>